<evidence type="ECO:0000256" key="2">
    <source>
        <dbReference type="ARBA" id="ARBA00022833"/>
    </source>
</evidence>
<evidence type="ECO:0000313" key="4">
    <source>
        <dbReference type="EMBL" id="CAF0848827.1"/>
    </source>
</evidence>
<name>A0A819XQ46_9BILA</name>
<evidence type="ECO:0000313" key="5">
    <source>
        <dbReference type="EMBL" id="CAF4138951.1"/>
    </source>
</evidence>
<sequence length="292" mass="34126">MNLTPAVIEELRVLNVDGSPHRQLLRLGRLIQKSSSKYTENLVIIRKNRRKSFVVLFKMNGNEWLDLADESSPFIVCPVTDIRKITHSGGICYGEDSSWIRWPWPDTATGENEYAIWLHDQLIEISDVYKKRSPIQINEMIDIYSFHEAIVKYKQRLRVNMLATYNIRLSALIHEENIRQRFKIERQSTIENLNNLLASTSPATAEFIAQFRLEHEHNQQVANEDMMKERIKCTPCQEDLKINEPYARWPCPGKHLFHYTCMLDSLRERNTCPNCRHEVEGIPTISLLTTTD</sequence>
<reference evidence="5" key="1">
    <citation type="submission" date="2021-02" db="EMBL/GenBank/DDBJ databases">
        <authorList>
            <person name="Nowell W R."/>
        </authorList>
    </citation>
    <scope>NUCLEOTIDE SEQUENCE</scope>
</reference>
<keyword evidence="2" id="KW-0862">Zinc</keyword>
<accession>A0A819XQ46</accession>
<dbReference type="Gene3D" id="3.30.40.10">
    <property type="entry name" value="Zinc/RING finger domain, C3HC4 (zinc finger)"/>
    <property type="match status" value="1"/>
</dbReference>
<dbReference type="EMBL" id="CAJOAZ010006585">
    <property type="protein sequence ID" value="CAF4138951.1"/>
    <property type="molecule type" value="Genomic_DNA"/>
</dbReference>
<dbReference type="Proteomes" id="UP000663845">
    <property type="component" value="Unassembled WGS sequence"/>
</dbReference>
<dbReference type="Pfam" id="PF13639">
    <property type="entry name" value="zf-RING_2"/>
    <property type="match status" value="1"/>
</dbReference>
<evidence type="ECO:0000256" key="1">
    <source>
        <dbReference type="ARBA" id="ARBA00022771"/>
    </source>
</evidence>
<feature type="domain" description="RING-type" evidence="3">
    <location>
        <begin position="232"/>
        <end position="276"/>
    </location>
</feature>
<evidence type="ECO:0000259" key="3">
    <source>
        <dbReference type="Pfam" id="PF13639"/>
    </source>
</evidence>
<proteinExistence type="predicted"/>
<dbReference type="AlphaFoldDB" id="A0A819XQ46"/>
<dbReference type="InterPro" id="IPR001841">
    <property type="entry name" value="Znf_RING"/>
</dbReference>
<dbReference type="GO" id="GO:0008270">
    <property type="term" value="F:zinc ion binding"/>
    <property type="evidence" value="ECO:0007669"/>
    <property type="project" value="UniProtKB-KW"/>
</dbReference>
<protein>
    <recommendedName>
        <fullName evidence="3">RING-type domain-containing protein</fullName>
    </recommendedName>
</protein>
<gene>
    <name evidence="4" type="ORF">JYZ213_LOCUS7779</name>
    <name evidence="5" type="ORF">OXD698_LOCUS37434</name>
</gene>
<comment type="caution">
    <text evidence="5">The sequence shown here is derived from an EMBL/GenBank/DDBJ whole genome shotgun (WGS) entry which is preliminary data.</text>
</comment>
<keyword evidence="1" id="KW-0863">Zinc-finger</keyword>
<dbReference type="Proteomes" id="UP000663844">
    <property type="component" value="Unassembled WGS sequence"/>
</dbReference>
<keyword evidence="1" id="KW-0479">Metal-binding</keyword>
<dbReference type="InterPro" id="IPR013083">
    <property type="entry name" value="Znf_RING/FYVE/PHD"/>
</dbReference>
<dbReference type="SUPFAM" id="SSF57850">
    <property type="entry name" value="RING/U-box"/>
    <property type="match status" value="1"/>
</dbReference>
<evidence type="ECO:0000313" key="6">
    <source>
        <dbReference type="Proteomes" id="UP000663844"/>
    </source>
</evidence>
<dbReference type="EMBL" id="CAJNOG010000052">
    <property type="protein sequence ID" value="CAF0848827.1"/>
    <property type="molecule type" value="Genomic_DNA"/>
</dbReference>
<organism evidence="5 6">
    <name type="scientific">Adineta steineri</name>
    <dbReference type="NCBI Taxonomy" id="433720"/>
    <lineage>
        <taxon>Eukaryota</taxon>
        <taxon>Metazoa</taxon>
        <taxon>Spiralia</taxon>
        <taxon>Gnathifera</taxon>
        <taxon>Rotifera</taxon>
        <taxon>Eurotatoria</taxon>
        <taxon>Bdelloidea</taxon>
        <taxon>Adinetida</taxon>
        <taxon>Adinetidae</taxon>
        <taxon>Adineta</taxon>
    </lineage>
</organism>